<dbReference type="KEGG" id="dpl:KGM_203831"/>
<evidence type="ECO:0000256" key="9">
    <source>
        <dbReference type="SAM" id="Phobius"/>
    </source>
</evidence>
<feature type="transmembrane region" description="Helical" evidence="9">
    <location>
        <begin position="54"/>
        <end position="82"/>
    </location>
</feature>
<keyword evidence="4" id="KW-0337">GPI-anchor biosynthesis</keyword>
<evidence type="ECO:0000256" key="8">
    <source>
        <dbReference type="ARBA" id="ARBA00023136"/>
    </source>
</evidence>
<organism evidence="10 11">
    <name type="scientific">Danaus plexippus plexippus</name>
    <dbReference type="NCBI Taxonomy" id="278856"/>
    <lineage>
        <taxon>Eukaryota</taxon>
        <taxon>Metazoa</taxon>
        <taxon>Ecdysozoa</taxon>
        <taxon>Arthropoda</taxon>
        <taxon>Hexapoda</taxon>
        <taxon>Insecta</taxon>
        <taxon>Pterygota</taxon>
        <taxon>Neoptera</taxon>
        <taxon>Endopterygota</taxon>
        <taxon>Lepidoptera</taxon>
        <taxon>Glossata</taxon>
        <taxon>Ditrysia</taxon>
        <taxon>Papilionoidea</taxon>
        <taxon>Nymphalidae</taxon>
        <taxon>Danainae</taxon>
        <taxon>Danaini</taxon>
        <taxon>Danaina</taxon>
        <taxon>Danaus</taxon>
        <taxon>Danaus</taxon>
    </lineage>
</organism>
<dbReference type="EMBL" id="AGBW02009362">
    <property type="protein sequence ID" value="OWR51012.1"/>
    <property type="molecule type" value="Genomic_DNA"/>
</dbReference>
<keyword evidence="6" id="KW-0256">Endoplasmic reticulum</keyword>
<dbReference type="UniPathway" id="UPA00196"/>
<feature type="transmembrane region" description="Helical" evidence="9">
    <location>
        <begin position="254"/>
        <end position="280"/>
    </location>
</feature>
<comment type="caution">
    <text evidence="10">The sequence shown here is derived from an EMBL/GenBank/DDBJ whole genome shotgun (WGS) entry which is preliminary data.</text>
</comment>
<dbReference type="Proteomes" id="UP000007151">
    <property type="component" value="Unassembled WGS sequence"/>
</dbReference>
<dbReference type="GO" id="GO:0006506">
    <property type="term" value="P:GPI anchor biosynthetic process"/>
    <property type="evidence" value="ECO:0007669"/>
    <property type="project" value="UniProtKB-UniPathway"/>
</dbReference>
<dbReference type="PANTHER" id="PTHR13121">
    <property type="entry name" value="GPI TRANSAMIDASE COMPONENT PIG-U"/>
    <property type="match status" value="1"/>
</dbReference>
<sequence>MLLSESQLSEVPGHVLALYLFNPYSVLNCVGMTTTVIQNLTLALSLWGATNGQRILACAFIALATHQALYPILLIVPISILLANVNKGCNKCSYIRTLLVFVLCWGFLIFISAFIMDGSYNYVYNTYGFILSVPDLKPNIGLFWYFFTEMFEHFRLLFVCAFQINALALYVVPLTLRFHKEPVLLATVLIALSTIFRSYPCVGDVGFYLALLPLWKHLFSFMQQKFIVGCAFIITSALGPTVWHLWIYSGSANANFFFGVTLSFATAQIFLITDLLFAYIKREFTLKHGSNEVVLSRVPTHLLDCYQGGGPILGAPRRLDVFLSLLRKLELNSRLDMRLLSSALLRSLRLDGIEQSANSVETDLYLPYGASAFQFHRYKLLMEIFLPSQDLLNVNETLSTVEKCTLHKMLSSTVQRWERGDENVVCPLSAERRHMEQSANRINSRCPIEDGVIKTDWGTISPGILVAALASSLEAQRVDITDILGADIFKDEVSQSLVESAKEDWYDELEQFDVKSKSLNTNTDISNVWVATLAGDLAEVVINQGARVGASAQKLMVGSSNRWNDTFIPRTYYLFPQNATLPDWHFTDAEILAGIDGLIIANYLPKWVEQRRSLRLSQIIEMYYSNEGVSFDTSVRACNRQALFANIVNGSQLFTETSRFAHMLSLQQITVYIPKEEMERITTTAVGVFMNYVPNLLRRSHQECKWRPVVANVDLILATDGSWKGYEVEQFMSWISEAIEVGAQGSSISLVNGNTGEWIVRPTNLTDFFVMLTNETIQWPNRLNLPNVISTIIEYSRDQTLQEISDMVSAGRSTVVLIVTSERPSNDELERSRSLMQSLRQSFYDVYFAYAATDMTEYQNINNQFMDYSELFLKIESNSVIDVIRTVDIHLVKNIIPFRIIGPQCPVNGTNYFQTPYENYVLPHREQFYRIHPFYLRQQSLINIQFRNDGQGQILVCLWRGAEVSRSCQMIKERDVYTFNLTDPCPSREFCPPAHLSVKAIAIVACRTKLVITSNILALDVCLFWEPRPMSSRF</sequence>
<feature type="transmembrane region" description="Helical" evidence="9">
    <location>
        <begin position="154"/>
        <end position="172"/>
    </location>
</feature>
<feature type="transmembrane region" description="Helical" evidence="9">
    <location>
        <begin position="184"/>
        <end position="214"/>
    </location>
</feature>
<protein>
    <submittedName>
        <fullName evidence="10">Phosphatidylinositol glycan anchor biosynthesis class U protein</fullName>
    </submittedName>
</protein>
<comment type="pathway">
    <text evidence="2">Glycolipid biosynthesis; glycosylphosphatidylinositol-anchor biosynthesis.</text>
</comment>
<evidence type="ECO:0000313" key="10">
    <source>
        <dbReference type="EMBL" id="OWR51012.1"/>
    </source>
</evidence>
<feature type="transmembrane region" description="Helical" evidence="9">
    <location>
        <begin position="226"/>
        <end position="248"/>
    </location>
</feature>
<dbReference type="GO" id="GO:0016255">
    <property type="term" value="P:attachment of GPI anchor to protein"/>
    <property type="evidence" value="ECO:0007669"/>
    <property type="project" value="InterPro"/>
</dbReference>
<reference evidence="10 11" key="1">
    <citation type="journal article" date="2011" name="Cell">
        <title>The monarch butterfly genome yields insights into long-distance migration.</title>
        <authorList>
            <person name="Zhan S."/>
            <person name="Merlin C."/>
            <person name="Boore J.L."/>
            <person name="Reppert S.M."/>
        </authorList>
    </citation>
    <scope>NUCLEOTIDE SEQUENCE [LARGE SCALE GENOMIC DNA]</scope>
    <source>
        <strain evidence="10">F-2</strain>
    </source>
</reference>
<evidence type="ECO:0000256" key="3">
    <source>
        <dbReference type="ARBA" id="ARBA00010026"/>
    </source>
</evidence>
<dbReference type="AlphaFoldDB" id="A0A212FB91"/>
<proteinExistence type="inferred from homology"/>
<dbReference type="PANTHER" id="PTHR13121:SF0">
    <property type="entry name" value="PHOSPHATIDYLINOSITOL GLYCAN ANCHOR BIOSYNTHESIS CLASS U PROTEIN"/>
    <property type="match status" value="1"/>
</dbReference>
<evidence type="ECO:0000256" key="1">
    <source>
        <dbReference type="ARBA" id="ARBA00004477"/>
    </source>
</evidence>
<name>A0A212FB91_DANPL</name>
<evidence type="ECO:0000256" key="6">
    <source>
        <dbReference type="ARBA" id="ARBA00022824"/>
    </source>
</evidence>
<dbReference type="GO" id="GO:0042765">
    <property type="term" value="C:GPI-anchor transamidase complex"/>
    <property type="evidence" value="ECO:0007669"/>
    <property type="project" value="InterPro"/>
</dbReference>
<dbReference type="InterPro" id="IPR009600">
    <property type="entry name" value="PIG-U"/>
</dbReference>
<comment type="similarity">
    <text evidence="3">Belongs to the PIGU family.</text>
</comment>
<evidence type="ECO:0000256" key="2">
    <source>
        <dbReference type="ARBA" id="ARBA00004687"/>
    </source>
</evidence>
<feature type="transmembrane region" description="Helical" evidence="9">
    <location>
        <begin position="94"/>
        <end position="115"/>
    </location>
</feature>
<evidence type="ECO:0000256" key="5">
    <source>
        <dbReference type="ARBA" id="ARBA00022692"/>
    </source>
</evidence>
<dbReference type="Pfam" id="PF06728">
    <property type="entry name" value="PIG-U"/>
    <property type="match status" value="1"/>
</dbReference>
<dbReference type="STRING" id="278856.A0A212FB91"/>
<evidence type="ECO:0000313" key="11">
    <source>
        <dbReference type="Proteomes" id="UP000007151"/>
    </source>
</evidence>
<keyword evidence="8 9" id="KW-0472">Membrane</keyword>
<gene>
    <name evidence="10" type="ORF">KGM_203831</name>
</gene>
<keyword evidence="11" id="KW-1185">Reference proteome</keyword>
<keyword evidence="5 9" id="KW-0812">Transmembrane</keyword>
<evidence type="ECO:0000256" key="4">
    <source>
        <dbReference type="ARBA" id="ARBA00022502"/>
    </source>
</evidence>
<keyword evidence="7 9" id="KW-1133">Transmembrane helix</keyword>
<evidence type="ECO:0000256" key="7">
    <source>
        <dbReference type="ARBA" id="ARBA00022989"/>
    </source>
</evidence>
<dbReference type="eggNOG" id="ENOG502RE84">
    <property type="taxonomic scope" value="Eukaryota"/>
</dbReference>
<accession>A0A212FB91</accession>
<dbReference type="InParanoid" id="A0A212FB91"/>
<comment type="subcellular location">
    <subcellularLocation>
        <location evidence="1">Endoplasmic reticulum membrane</location>
        <topology evidence="1">Multi-pass membrane protein</topology>
    </subcellularLocation>
</comment>